<dbReference type="Proteomes" id="UP001528850">
    <property type="component" value="Unassembled WGS sequence"/>
</dbReference>
<dbReference type="EMBL" id="JARJJS010000001">
    <property type="protein sequence ID" value="MDF4024122.1"/>
    <property type="molecule type" value="Genomic_DNA"/>
</dbReference>
<evidence type="ECO:0000313" key="3">
    <source>
        <dbReference type="Proteomes" id="UP001528850"/>
    </source>
</evidence>
<feature type="compositionally biased region" description="Basic and acidic residues" evidence="1">
    <location>
        <begin position="15"/>
        <end position="25"/>
    </location>
</feature>
<organism evidence="2 3">
    <name type="scientific">Luteibacter sahnii</name>
    <dbReference type="NCBI Taxonomy" id="3021977"/>
    <lineage>
        <taxon>Bacteria</taxon>
        <taxon>Pseudomonadati</taxon>
        <taxon>Pseudomonadota</taxon>
        <taxon>Gammaproteobacteria</taxon>
        <taxon>Lysobacterales</taxon>
        <taxon>Rhodanobacteraceae</taxon>
        <taxon>Luteibacter</taxon>
    </lineage>
</organism>
<name>A0ABT6B7U7_9GAMM</name>
<dbReference type="NCBIfam" id="TIGR01558">
    <property type="entry name" value="sm_term_P27"/>
    <property type="match status" value="1"/>
</dbReference>
<evidence type="ECO:0000313" key="2">
    <source>
        <dbReference type="EMBL" id="MDF4024122.1"/>
    </source>
</evidence>
<sequence>MRGRTATPKAVKQARGTDRKSRAKADVPVLPVAGSQPPPKHLSKLAAAAWQVYCPLATSMRVLTQSDLLTLERLCECSAEVRELTADVKKYGRTYMTENGLIKANPAVAMLADADRRLLAYLTNFGMTPAARSKVAPTGDGEDKNPNDEFFGGVH</sequence>
<evidence type="ECO:0000256" key="1">
    <source>
        <dbReference type="SAM" id="MobiDB-lite"/>
    </source>
</evidence>
<feature type="region of interest" description="Disordered" evidence="1">
    <location>
        <begin position="132"/>
        <end position="155"/>
    </location>
</feature>
<reference evidence="2 3" key="1">
    <citation type="journal article" date="2024" name="Curr. Microbiol.">
        <title>Luteibacter sahnii sp. nov., A Novel Yellow-Colored Xanthomonadin Pigment Producing Probiotic Bacterium from Healthy Rice Seed Microbiome.</title>
        <authorList>
            <person name="Jaiswal G."/>
            <person name="Rana R."/>
            <person name="Nayak P.K."/>
            <person name="Chouhan R."/>
            <person name="Gandhi S.G."/>
            <person name="Patel H.K."/>
            <person name="Patil P.B."/>
        </authorList>
    </citation>
    <scope>NUCLEOTIDE SEQUENCE [LARGE SCALE GENOMIC DNA]</scope>
    <source>
        <strain evidence="2 3">PPL201</strain>
    </source>
</reference>
<feature type="region of interest" description="Disordered" evidence="1">
    <location>
        <begin position="1"/>
        <end position="38"/>
    </location>
</feature>
<accession>A0ABT6B7U7</accession>
<keyword evidence="3" id="KW-1185">Reference proteome</keyword>
<protein>
    <submittedName>
        <fullName evidence="2">Phage terminase small subunit P27 family</fullName>
    </submittedName>
</protein>
<comment type="caution">
    <text evidence="2">The sequence shown here is derived from an EMBL/GenBank/DDBJ whole genome shotgun (WGS) entry which is preliminary data.</text>
</comment>
<dbReference type="Pfam" id="PF05119">
    <property type="entry name" value="Terminase_4"/>
    <property type="match status" value="1"/>
</dbReference>
<dbReference type="InterPro" id="IPR006448">
    <property type="entry name" value="Phage_term_ssu_P27"/>
</dbReference>
<proteinExistence type="predicted"/>
<gene>
    <name evidence="2" type="ORF">P3W24_03945</name>
</gene>